<protein>
    <submittedName>
        <fullName evidence="1">Uncharacterized protein</fullName>
    </submittedName>
</protein>
<name>A0A7S0F785_9STRA</name>
<organism evidence="1">
    <name type="scientific">Craspedostauros australis</name>
    <dbReference type="NCBI Taxonomy" id="1486917"/>
    <lineage>
        <taxon>Eukaryota</taxon>
        <taxon>Sar</taxon>
        <taxon>Stramenopiles</taxon>
        <taxon>Ochrophyta</taxon>
        <taxon>Bacillariophyta</taxon>
        <taxon>Bacillariophyceae</taxon>
        <taxon>Bacillariophycidae</taxon>
        <taxon>Naviculales</taxon>
        <taxon>Naviculaceae</taxon>
        <taxon>Craspedostauros</taxon>
    </lineage>
</organism>
<evidence type="ECO:0000313" key="1">
    <source>
        <dbReference type="EMBL" id="CAD8342915.1"/>
    </source>
</evidence>
<dbReference type="EMBL" id="HBEF01024314">
    <property type="protein sequence ID" value="CAD8342915.1"/>
    <property type="molecule type" value="Transcribed_RNA"/>
</dbReference>
<sequence length="106" mass="11595">MPCFFGYVVAVVRCYARAAVLLESFSKVSVCVTYENTCRKTSIVCSLELPTIPCKEKGKIAAIVLPRQDDPIPVYSVRTDRMARGTSGIELNLPLVSLVSSFVSFA</sequence>
<accession>A0A7S0F785</accession>
<gene>
    <name evidence="1" type="ORF">CAUS1442_LOCUS15050</name>
</gene>
<proteinExistence type="predicted"/>
<dbReference type="AlphaFoldDB" id="A0A7S0F785"/>
<reference evidence="1" key="1">
    <citation type="submission" date="2021-01" db="EMBL/GenBank/DDBJ databases">
        <authorList>
            <person name="Corre E."/>
            <person name="Pelletier E."/>
            <person name="Niang G."/>
            <person name="Scheremetjew M."/>
            <person name="Finn R."/>
            <person name="Kale V."/>
            <person name="Holt S."/>
            <person name="Cochrane G."/>
            <person name="Meng A."/>
            <person name="Brown T."/>
            <person name="Cohen L."/>
        </authorList>
    </citation>
    <scope>NUCLEOTIDE SEQUENCE</scope>
    <source>
        <strain evidence="1">CCMP3328</strain>
    </source>
</reference>